<dbReference type="EMBL" id="JAPCKI010000008">
    <property type="protein sequence ID" value="MDD2178762.1"/>
    <property type="molecule type" value="Genomic_DNA"/>
</dbReference>
<evidence type="ECO:0000313" key="1">
    <source>
        <dbReference type="EMBL" id="MDD2178762.1"/>
    </source>
</evidence>
<dbReference type="Proteomes" id="UP001148932">
    <property type="component" value="Unassembled WGS sequence"/>
</dbReference>
<evidence type="ECO:0000313" key="2">
    <source>
        <dbReference type="Proteomes" id="UP001148932"/>
    </source>
</evidence>
<reference evidence="1" key="1">
    <citation type="submission" date="2022-10" db="EMBL/GenBank/DDBJ databases">
        <title>Description of microaerobic benzene degrading bacteria.</title>
        <authorList>
            <person name="Bedics A."/>
            <person name="Tancsics A."/>
            <person name="Banerjee S."/>
        </authorList>
    </citation>
    <scope>NUCLEOTIDE SEQUENCE</scope>
    <source>
        <strain evidence="1">D2M1</strain>
    </source>
</reference>
<dbReference type="RefSeq" id="WP_274111713.1">
    <property type="nucleotide sequence ID" value="NZ_JAPCKI010000008.1"/>
</dbReference>
<sequence>MAVVITKNPAYWAPGHFIVPDQPDKPLVFKFKARFKRLNEEERNALDQRIHAGREYVRALSRALLENQPAPPQPTDQITDKEVLDLVLVDWDGFKNDDGSVAIYTPAARAQVVFDNPGLEGAFVRAYPCVA</sequence>
<protein>
    <submittedName>
        <fullName evidence="1">Uncharacterized protein</fullName>
    </submittedName>
</protein>
<gene>
    <name evidence="1" type="ORF">OIN59_15090</name>
</gene>
<comment type="caution">
    <text evidence="1">The sequence shown here is derived from an EMBL/GenBank/DDBJ whole genome shotgun (WGS) entry which is preliminary data.</text>
</comment>
<proteinExistence type="predicted"/>
<organism evidence="1 2">
    <name type="scientific">Acidovorax benzenivorans</name>
    <dbReference type="NCBI Taxonomy" id="2987520"/>
    <lineage>
        <taxon>Bacteria</taxon>
        <taxon>Pseudomonadati</taxon>
        <taxon>Pseudomonadota</taxon>
        <taxon>Betaproteobacteria</taxon>
        <taxon>Burkholderiales</taxon>
        <taxon>Comamonadaceae</taxon>
        <taxon>Acidovorax</taxon>
    </lineage>
</organism>
<accession>A0ABT5S0A6</accession>
<name>A0ABT5S0A6_9BURK</name>
<keyword evidence="2" id="KW-1185">Reference proteome</keyword>